<evidence type="ECO:0000256" key="3">
    <source>
        <dbReference type="SAM" id="SignalP"/>
    </source>
</evidence>
<keyword evidence="6" id="KW-1185">Reference proteome</keyword>
<dbReference type="EMBL" id="WHLY01000002">
    <property type="protein sequence ID" value="MPR35700.1"/>
    <property type="molecule type" value="Genomic_DNA"/>
</dbReference>
<protein>
    <submittedName>
        <fullName evidence="5">FAD-binding protein</fullName>
    </submittedName>
</protein>
<reference evidence="5 6" key="1">
    <citation type="submission" date="2019-10" db="EMBL/GenBank/DDBJ databases">
        <title>Draft Genome Sequence of Cytophagaceae sp. SJW1-29.</title>
        <authorList>
            <person name="Choi A."/>
        </authorList>
    </citation>
    <scope>NUCLEOTIDE SEQUENCE [LARGE SCALE GENOMIC DNA]</scope>
    <source>
        <strain evidence="5 6">SJW1-29</strain>
    </source>
</reference>
<dbReference type="InterPro" id="IPR010031">
    <property type="entry name" value="FAD_lactone_oxidase-like"/>
</dbReference>
<evidence type="ECO:0000256" key="2">
    <source>
        <dbReference type="ARBA" id="ARBA00023002"/>
    </source>
</evidence>
<dbReference type="GO" id="GO:0080049">
    <property type="term" value="F:L-gulono-1,4-lactone dehydrogenase activity"/>
    <property type="evidence" value="ECO:0007669"/>
    <property type="project" value="TreeGrafter"/>
</dbReference>
<evidence type="ECO:0000313" key="6">
    <source>
        <dbReference type="Proteomes" id="UP000479293"/>
    </source>
</evidence>
<feature type="signal peptide" evidence="3">
    <location>
        <begin position="1"/>
        <end position="24"/>
    </location>
</feature>
<dbReference type="Gene3D" id="3.30.70.2520">
    <property type="match status" value="1"/>
</dbReference>
<dbReference type="Gene3D" id="3.30.465.10">
    <property type="match status" value="1"/>
</dbReference>
<dbReference type="InterPro" id="IPR007173">
    <property type="entry name" value="ALO_C"/>
</dbReference>
<dbReference type="PIRSF" id="PIRSF000136">
    <property type="entry name" value="LGO_GLO"/>
    <property type="match status" value="1"/>
</dbReference>
<dbReference type="GO" id="GO:0071949">
    <property type="term" value="F:FAD binding"/>
    <property type="evidence" value="ECO:0007669"/>
    <property type="project" value="InterPro"/>
</dbReference>
<dbReference type="InterPro" id="IPR006094">
    <property type="entry name" value="Oxid_FAD_bind_N"/>
</dbReference>
<comment type="caution">
    <text evidence="5">The sequence shown here is derived from an EMBL/GenBank/DDBJ whole genome shotgun (WGS) entry which is preliminary data.</text>
</comment>
<dbReference type="InterPro" id="IPR036318">
    <property type="entry name" value="FAD-bd_PCMH-like_sf"/>
</dbReference>
<dbReference type="InterPro" id="IPR016169">
    <property type="entry name" value="FAD-bd_PCMH_sub2"/>
</dbReference>
<keyword evidence="2" id="KW-0560">Oxidoreductase</keyword>
<evidence type="ECO:0000313" key="5">
    <source>
        <dbReference type="EMBL" id="MPR35700.1"/>
    </source>
</evidence>
<dbReference type="SUPFAM" id="SSF56176">
    <property type="entry name" value="FAD-binding/transporter-associated domain-like"/>
    <property type="match status" value="1"/>
</dbReference>
<keyword evidence="3" id="KW-0732">Signal</keyword>
<dbReference type="Gene3D" id="1.10.45.10">
    <property type="entry name" value="Vanillyl-alcohol Oxidase, Chain A, domain 4"/>
    <property type="match status" value="1"/>
</dbReference>
<dbReference type="InterPro" id="IPR016166">
    <property type="entry name" value="FAD-bd_PCMH"/>
</dbReference>
<keyword evidence="1" id="KW-0274">FAD</keyword>
<dbReference type="Proteomes" id="UP000479293">
    <property type="component" value="Unassembled WGS sequence"/>
</dbReference>
<dbReference type="AlphaFoldDB" id="A0A7C9BH33"/>
<organism evidence="5 6">
    <name type="scientific">Salmonirosea aquatica</name>
    <dbReference type="NCBI Taxonomy" id="2654236"/>
    <lineage>
        <taxon>Bacteria</taxon>
        <taxon>Pseudomonadati</taxon>
        <taxon>Bacteroidota</taxon>
        <taxon>Cytophagia</taxon>
        <taxon>Cytophagales</taxon>
        <taxon>Spirosomataceae</taxon>
        <taxon>Salmonirosea</taxon>
    </lineage>
</organism>
<evidence type="ECO:0000259" key="4">
    <source>
        <dbReference type="PROSITE" id="PS51387"/>
    </source>
</evidence>
<dbReference type="GO" id="GO:0003885">
    <property type="term" value="F:D-arabinono-1,4-lactone oxidase activity"/>
    <property type="evidence" value="ECO:0007669"/>
    <property type="project" value="InterPro"/>
</dbReference>
<dbReference type="Gene3D" id="3.30.70.2530">
    <property type="match status" value="1"/>
</dbReference>
<dbReference type="PANTHER" id="PTHR43762:SF1">
    <property type="entry name" value="D-ARABINONO-1,4-LACTONE OXIDASE"/>
    <property type="match status" value="1"/>
</dbReference>
<evidence type="ECO:0000256" key="1">
    <source>
        <dbReference type="ARBA" id="ARBA00022827"/>
    </source>
</evidence>
<sequence length="449" mass="49651">MKKRTFLKLSSALMTAPLFSPLLSCETESKAETLKNWAGNLTYSTGQLDQAKSVAEAQELVKKYDKVKQLGTRHCFNKIADSDDRFVSLVGAPEDIVIAADGKSVTVNAGIKYGELSPYLHEKGFALHNLASLPHISVAGAIATATHGSGEKNGNLASAVSGLKMLTANGDLVTLSREKDGENFNAAVVHLGALGVLTEVTLDLQPTFLMTQYVYQNMPIAQLKDHFDEIQASGYSVSLFTNWQSQDIAEVWVKQRADAPQMDQKEWLGATLATQNLHPIPELSAENCTAQMGVPGPWYERMPHFKMGFTPSSGDELQAEYFLPRQHAVDAIMAIARLGNQVGPYLLTSEVRAIAADNLWMSPCYKQDCITIHFTWKPDWPGVSKLLPIVEKELAPYNARPHWGKLFAMAPADLQKHYPRLPEFREVAKHYDPKGKFRNAFLEKNVFGS</sequence>
<gene>
    <name evidence="5" type="ORF">GBK04_20680</name>
</gene>
<dbReference type="Pfam" id="PF04030">
    <property type="entry name" value="ALO"/>
    <property type="match status" value="1"/>
</dbReference>
<dbReference type="PROSITE" id="PS51387">
    <property type="entry name" value="FAD_PCMH"/>
    <property type="match status" value="1"/>
</dbReference>
<feature type="domain" description="FAD-binding PCMH-type" evidence="4">
    <location>
        <begin position="41"/>
        <end position="207"/>
    </location>
</feature>
<dbReference type="Pfam" id="PF01565">
    <property type="entry name" value="FAD_binding_4"/>
    <property type="match status" value="1"/>
</dbReference>
<dbReference type="InterPro" id="IPR016171">
    <property type="entry name" value="Vanillyl_alc_oxidase_C-sub2"/>
</dbReference>
<dbReference type="GO" id="GO:0016020">
    <property type="term" value="C:membrane"/>
    <property type="evidence" value="ECO:0007669"/>
    <property type="project" value="InterPro"/>
</dbReference>
<name>A0A7C9BH33_9BACT</name>
<keyword evidence="1" id="KW-0285">Flavoprotein</keyword>
<feature type="chain" id="PRO_5028985702" evidence="3">
    <location>
        <begin position="25"/>
        <end position="449"/>
    </location>
</feature>
<proteinExistence type="predicted"/>
<dbReference type="RefSeq" id="WP_152762986.1">
    <property type="nucleotide sequence ID" value="NZ_WHLY01000002.1"/>
</dbReference>
<dbReference type="Gene3D" id="3.30.43.10">
    <property type="entry name" value="Uridine Diphospho-n-acetylenolpyruvylglucosamine Reductase, domain 2"/>
    <property type="match status" value="1"/>
</dbReference>
<accession>A0A7C9BH33</accession>
<dbReference type="InterPro" id="IPR016167">
    <property type="entry name" value="FAD-bd_PCMH_sub1"/>
</dbReference>
<dbReference type="PANTHER" id="PTHR43762">
    <property type="entry name" value="L-GULONOLACTONE OXIDASE"/>
    <property type="match status" value="1"/>
</dbReference>